<dbReference type="Proteomes" id="UP000007799">
    <property type="component" value="Unassembled WGS sequence"/>
</dbReference>
<dbReference type="AlphaFoldDB" id="F2UH51"/>
<dbReference type="GeneID" id="16071927"/>
<evidence type="ECO:0000313" key="1">
    <source>
        <dbReference type="EMBL" id="EGD76450.1"/>
    </source>
</evidence>
<proteinExistence type="predicted"/>
<keyword evidence="2" id="KW-1185">Reference proteome</keyword>
<dbReference type="KEGG" id="sre:PTSG_07569"/>
<dbReference type="RefSeq" id="XP_004991365.1">
    <property type="nucleotide sequence ID" value="XM_004991308.1"/>
</dbReference>
<name>F2UH51_SALR5</name>
<accession>F2UH51</accession>
<dbReference type="EMBL" id="GL832974">
    <property type="protein sequence ID" value="EGD76450.1"/>
    <property type="molecule type" value="Genomic_DNA"/>
</dbReference>
<sequence length="125" mass="13632">MTVTGGVTIVSAAAFSVHTTSRKRAIVFFSPTKKELSSRKQLPELNCIDRLGIALGVSTPSQLITMDGKQRWPFALPQDAGRPRHRVSPYCYWASNRQSRTGVNVVSSSLAVIEQLEAQASVNSN</sequence>
<evidence type="ECO:0000313" key="2">
    <source>
        <dbReference type="Proteomes" id="UP000007799"/>
    </source>
</evidence>
<reference evidence="1" key="1">
    <citation type="submission" date="2009-08" db="EMBL/GenBank/DDBJ databases">
        <title>Annotation of Salpingoeca rosetta.</title>
        <authorList>
            <consortium name="The Broad Institute Genome Sequencing Platform"/>
            <person name="Russ C."/>
            <person name="Cuomo C."/>
            <person name="Burger G."/>
            <person name="Gray M.W."/>
            <person name="Holland P.W.H."/>
            <person name="King N."/>
            <person name="Lang F.B.F."/>
            <person name="Roger A.J."/>
            <person name="Ruiz-Trillo I."/>
            <person name="Young S.K."/>
            <person name="Zeng Q."/>
            <person name="Gargeya S."/>
            <person name="Alvarado L."/>
            <person name="Berlin A."/>
            <person name="Chapman S.B."/>
            <person name="Chen Z."/>
            <person name="Freedman E."/>
            <person name="Gellesch M."/>
            <person name="Goldberg J."/>
            <person name="Griggs A."/>
            <person name="Gujja S."/>
            <person name="Heilman E."/>
            <person name="Heiman D."/>
            <person name="Howarth C."/>
            <person name="Mehta T."/>
            <person name="Neiman D."/>
            <person name="Pearson M."/>
            <person name="Roberts A."/>
            <person name="Saif S."/>
            <person name="Shea T."/>
            <person name="Shenoy N."/>
            <person name="Sisk P."/>
            <person name="Stolte C."/>
            <person name="Sykes S."/>
            <person name="White J."/>
            <person name="Yandava C."/>
            <person name="Haas B."/>
            <person name="Nusbaum C."/>
            <person name="Birren B."/>
        </authorList>
    </citation>
    <scope>NUCLEOTIDE SEQUENCE [LARGE SCALE GENOMIC DNA]</scope>
    <source>
        <strain evidence="1">ATCC 50818</strain>
    </source>
</reference>
<dbReference type="InParanoid" id="F2UH51"/>
<organism evidence="2">
    <name type="scientific">Salpingoeca rosetta (strain ATCC 50818 / BSB-021)</name>
    <dbReference type="NCBI Taxonomy" id="946362"/>
    <lineage>
        <taxon>Eukaryota</taxon>
        <taxon>Choanoflagellata</taxon>
        <taxon>Craspedida</taxon>
        <taxon>Salpingoecidae</taxon>
        <taxon>Salpingoeca</taxon>
    </lineage>
</organism>
<gene>
    <name evidence="1" type="ORF">PTSG_07569</name>
</gene>
<protein>
    <submittedName>
        <fullName evidence="1">Uncharacterized protein</fullName>
    </submittedName>
</protein>